<evidence type="ECO:0000256" key="2">
    <source>
        <dbReference type="ARBA" id="ARBA00023125"/>
    </source>
</evidence>
<dbReference type="PANTHER" id="PTHR23399">
    <property type="entry name" value="DEOXYNUCLEOTIDYLTRANSFERASE TERMINAL-INTERACTING PROTEIN 1"/>
    <property type="match status" value="1"/>
</dbReference>
<evidence type="ECO:0000256" key="1">
    <source>
        <dbReference type="ARBA" id="ARBA00004123"/>
    </source>
</evidence>
<proteinExistence type="predicted"/>
<sequence>MESYNNGKFNLRLQVLQGLLDSMGDATSAKVNSLRQTIRRNKADTAHTATKSLDLLRQIVQDDITKELKEVVERHIELTFAPAIENIKRNRVDFNEEHVHTLCRSILEAAKAAFVSPIAVSRDEFASPEPPQGASYLANKRLHPDLRRFYYREKEVDSDAESDVSHASMSSRGRKRALRADFGGGSPARSSTPLALTNAAGGVTLAEVQKWDPNRVSTSTRFILGSKANKCLGMTQRGRIYIKYPRIFRYVGDNQDKLWLYENGLTTRSGGRAFFMVLDDVIELARLEEYSNSSESSPSNLDRHSFTIPQWLMKKIKESMAVTYEQMKAKLSSNTLDQTIIGLPSADSPTSE</sequence>
<accession>A0A914UM31</accession>
<dbReference type="Pfam" id="PF18192">
    <property type="entry name" value="DNTTIP1_dimer"/>
    <property type="match status" value="1"/>
</dbReference>
<comment type="subcellular location">
    <subcellularLocation>
        <location evidence="1">Nucleus</location>
    </subcellularLocation>
</comment>
<feature type="domain" description="TdIF1 C-terminal" evidence="6">
    <location>
        <begin position="220"/>
        <end position="316"/>
    </location>
</feature>
<evidence type="ECO:0000313" key="7">
    <source>
        <dbReference type="Proteomes" id="UP000887566"/>
    </source>
</evidence>
<dbReference type="PANTHER" id="PTHR23399:SF2">
    <property type="entry name" value="DEOXYNUCLEOTIDYLTRANSFERASE TERMINAL-INTERACTING PROTEIN 1"/>
    <property type="match status" value="1"/>
</dbReference>
<dbReference type="Pfam" id="PF21229">
    <property type="entry name" value="TdIF1_2nd"/>
    <property type="match status" value="1"/>
</dbReference>
<dbReference type="WBParaSite" id="PSAMB.scaffold107size78742.g2029.t1">
    <property type="protein sequence ID" value="PSAMB.scaffold107size78742.g2029.t1"/>
    <property type="gene ID" value="PSAMB.scaffold107size78742.g2029"/>
</dbReference>
<dbReference type="Proteomes" id="UP000887566">
    <property type="component" value="Unplaced"/>
</dbReference>
<dbReference type="GO" id="GO:0005634">
    <property type="term" value="C:nucleus"/>
    <property type="evidence" value="ECO:0007669"/>
    <property type="project" value="UniProtKB-SubCell"/>
</dbReference>
<evidence type="ECO:0000259" key="6">
    <source>
        <dbReference type="Pfam" id="PF21229"/>
    </source>
</evidence>
<dbReference type="GO" id="GO:0031491">
    <property type="term" value="F:nucleosome binding"/>
    <property type="evidence" value="ECO:0007669"/>
    <property type="project" value="TreeGrafter"/>
</dbReference>
<dbReference type="InterPro" id="IPR026064">
    <property type="entry name" value="TdIF1"/>
</dbReference>
<keyword evidence="3" id="KW-0539">Nucleus</keyword>
<keyword evidence="7" id="KW-1185">Reference proteome</keyword>
<protein>
    <submittedName>
        <fullName evidence="8">DNTTIP1 dimerisation domain-containing protein</fullName>
    </submittedName>
</protein>
<evidence type="ECO:0000313" key="8">
    <source>
        <dbReference type="WBParaSite" id="PSAMB.scaffold107size78742.g2029.t1"/>
    </source>
</evidence>
<reference evidence="8" key="1">
    <citation type="submission" date="2022-11" db="UniProtKB">
        <authorList>
            <consortium name="WormBaseParasite"/>
        </authorList>
    </citation>
    <scope>IDENTIFICATION</scope>
</reference>
<dbReference type="AlphaFoldDB" id="A0A914UM31"/>
<evidence type="ECO:0000256" key="3">
    <source>
        <dbReference type="ARBA" id="ARBA00023242"/>
    </source>
</evidence>
<keyword evidence="2" id="KW-0238">DNA-binding</keyword>
<name>A0A914UM31_9BILA</name>
<dbReference type="InterPro" id="IPR041384">
    <property type="entry name" value="DNTTIP1_dimer"/>
</dbReference>
<evidence type="ECO:0000259" key="5">
    <source>
        <dbReference type="Pfam" id="PF18192"/>
    </source>
</evidence>
<feature type="region of interest" description="Disordered" evidence="4">
    <location>
        <begin position="161"/>
        <end position="191"/>
    </location>
</feature>
<dbReference type="InterPro" id="IPR049121">
    <property type="entry name" value="TdIF1_C"/>
</dbReference>
<feature type="domain" description="DNTTIP1 dimerisation" evidence="5">
    <location>
        <begin position="51"/>
        <end position="115"/>
    </location>
</feature>
<organism evidence="7 8">
    <name type="scientific">Plectus sambesii</name>
    <dbReference type="NCBI Taxonomy" id="2011161"/>
    <lineage>
        <taxon>Eukaryota</taxon>
        <taxon>Metazoa</taxon>
        <taxon>Ecdysozoa</taxon>
        <taxon>Nematoda</taxon>
        <taxon>Chromadorea</taxon>
        <taxon>Plectida</taxon>
        <taxon>Plectina</taxon>
        <taxon>Plectoidea</taxon>
        <taxon>Plectidae</taxon>
        <taxon>Plectus</taxon>
    </lineage>
</organism>
<evidence type="ECO:0000256" key="4">
    <source>
        <dbReference type="SAM" id="MobiDB-lite"/>
    </source>
</evidence>
<dbReference type="GO" id="GO:0003677">
    <property type="term" value="F:DNA binding"/>
    <property type="evidence" value="ECO:0007669"/>
    <property type="project" value="UniProtKB-KW"/>
</dbReference>